<keyword evidence="9" id="KW-1185">Reference proteome</keyword>
<dbReference type="PROSITE" id="PS51379">
    <property type="entry name" value="4FE4S_FER_2"/>
    <property type="match status" value="2"/>
</dbReference>
<reference evidence="8" key="1">
    <citation type="submission" date="2020-09" db="EMBL/GenBank/DDBJ databases">
        <title>New species isolated from human feces.</title>
        <authorList>
            <person name="Kitahara M."/>
            <person name="Shigeno Y."/>
            <person name="Shime M."/>
            <person name="Matsumoto Y."/>
            <person name="Nakamura S."/>
            <person name="Motooka D."/>
            <person name="Fukuoka S."/>
            <person name="Nishikawa H."/>
            <person name="Benno Y."/>
        </authorList>
    </citation>
    <scope>NUCLEOTIDE SEQUENCE</scope>
    <source>
        <strain evidence="8">MM59</strain>
    </source>
</reference>
<keyword evidence="3" id="KW-0479">Metal-binding</keyword>
<dbReference type="EMBL" id="AP023420">
    <property type="protein sequence ID" value="BCK84255.1"/>
    <property type="molecule type" value="Genomic_DNA"/>
</dbReference>
<dbReference type="NCBIfam" id="TIGR02179">
    <property type="entry name" value="PorD_KorD"/>
    <property type="match status" value="1"/>
</dbReference>
<comment type="cofactor">
    <cofactor evidence="1">
        <name>[4Fe-4S] cluster</name>
        <dbReference type="ChEBI" id="CHEBI:49883"/>
    </cofactor>
</comment>
<evidence type="ECO:0000256" key="3">
    <source>
        <dbReference type="ARBA" id="ARBA00022723"/>
    </source>
</evidence>
<dbReference type="PANTHER" id="PTHR43724:SF1">
    <property type="entry name" value="PYRUVATE SYNTHASE SUBUNIT PORD"/>
    <property type="match status" value="1"/>
</dbReference>
<keyword evidence="6" id="KW-0411">Iron-sulfur</keyword>
<keyword evidence="5" id="KW-0408">Iron</keyword>
<evidence type="ECO:0000313" key="8">
    <source>
        <dbReference type="EMBL" id="BCK84255.1"/>
    </source>
</evidence>
<organism evidence="8 9">
    <name type="scientific">Pusillibacter faecalis</name>
    <dbReference type="NCBI Taxonomy" id="2714358"/>
    <lineage>
        <taxon>Bacteria</taxon>
        <taxon>Bacillati</taxon>
        <taxon>Bacillota</taxon>
        <taxon>Clostridia</taxon>
        <taxon>Eubacteriales</taxon>
        <taxon>Oscillospiraceae</taxon>
        <taxon>Pusillibacter</taxon>
    </lineage>
</organism>
<evidence type="ECO:0000256" key="6">
    <source>
        <dbReference type="ARBA" id="ARBA00023014"/>
    </source>
</evidence>
<dbReference type="SUPFAM" id="SSF54862">
    <property type="entry name" value="4Fe-4S ferredoxins"/>
    <property type="match status" value="1"/>
</dbReference>
<protein>
    <recommendedName>
        <fullName evidence="7">4Fe-4S ferredoxin-type domain-containing protein</fullName>
    </recommendedName>
</protein>
<dbReference type="InterPro" id="IPR011898">
    <property type="entry name" value="PorD_KorD"/>
</dbReference>
<feature type="domain" description="4Fe-4S ferredoxin-type" evidence="7">
    <location>
        <begin position="57"/>
        <end position="86"/>
    </location>
</feature>
<gene>
    <name evidence="8" type="ORF">MM59RIKEN_15740</name>
</gene>
<name>A0A810QCG2_9FIRM</name>
<evidence type="ECO:0000259" key="7">
    <source>
        <dbReference type="PROSITE" id="PS51379"/>
    </source>
</evidence>
<proteinExistence type="predicted"/>
<evidence type="ECO:0000256" key="2">
    <source>
        <dbReference type="ARBA" id="ARBA00022485"/>
    </source>
</evidence>
<keyword evidence="2" id="KW-0004">4Fe-4S</keyword>
<dbReference type="GO" id="GO:0046872">
    <property type="term" value="F:metal ion binding"/>
    <property type="evidence" value="ECO:0007669"/>
    <property type="project" value="UniProtKB-KW"/>
</dbReference>
<dbReference type="Gene3D" id="3.30.70.20">
    <property type="match status" value="2"/>
</dbReference>
<dbReference type="Pfam" id="PF14697">
    <property type="entry name" value="Fer4_21"/>
    <property type="match status" value="1"/>
</dbReference>
<dbReference type="KEGG" id="pfaa:MM59RIKEN_15740"/>
<dbReference type="GO" id="GO:0051539">
    <property type="term" value="F:4 iron, 4 sulfur cluster binding"/>
    <property type="evidence" value="ECO:0007669"/>
    <property type="project" value="UniProtKB-KW"/>
</dbReference>
<feature type="domain" description="4Fe-4S ferredoxin-type" evidence="7">
    <location>
        <begin position="27"/>
        <end position="56"/>
    </location>
</feature>
<evidence type="ECO:0000256" key="1">
    <source>
        <dbReference type="ARBA" id="ARBA00001966"/>
    </source>
</evidence>
<accession>A0A810QCG2</accession>
<keyword evidence="4" id="KW-0677">Repeat</keyword>
<evidence type="ECO:0000256" key="5">
    <source>
        <dbReference type="ARBA" id="ARBA00023004"/>
    </source>
</evidence>
<dbReference type="Proteomes" id="UP000679848">
    <property type="component" value="Chromosome"/>
</dbReference>
<evidence type="ECO:0000256" key="4">
    <source>
        <dbReference type="ARBA" id="ARBA00022737"/>
    </source>
</evidence>
<dbReference type="GO" id="GO:0016625">
    <property type="term" value="F:oxidoreductase activity, acting on the aldehyde or oxo group of donors, iron-sulfur protein as acceptor"/>
    <property type="evidence" value="ECO:0007669"/>
    <property type="project" value="InterPro"/>
</dbReference>
<evidence type="ECO:0000313" key="9">
    <source>
        <dbReference type="Proteomes" id="UP000679848"/>
    </source>
</evidence>
<dbReference type="AlphaFoldDB" id="A0A810QCG2"/>
<dbReference type="RefSeq" id="WP_213543061.1">
    <property type="nucleotide sequence ID" value="NZ_AP023420.1"/>
</dbReference>
<sequence>MEFISEYIVPIGKEGLKIVDTGKWRTRKPVLDKSKCVKCGACLMYCPVNSVRKVADGSFEINYDYCKGCGICAHECKKKAIAMELVKEEK</sequence>
<dbReference type="InterPro" id="IPR017896">
    <property type="entry name" value="4Fe4S_Fe-S-bd"/>
</dbReference>
<dbReference type="PANTHER" id="PTHR43724">
    <property type="entry name" value="PYRUVATE SYNTHASE SUBUNIT PORD"/>
    <property type="match status" value="1"/>
</dbReference>